<dbReference type="Proteomes" id="UP000624709">
    <property type="component" value="Unassembled WGS sequence"/>
</dbReference>
<reference evidence="1 2" key="1">
    <citation type="submission" date="2021-01" db="EMBL/GenBank/DDBJ databases">
        <title>Whole genome shotgun sequence of Actinoplanes palleronii NBRC 14916.</title>
        <authorList>
            <person name="Komaki H."/>
            <person name="Tamura T."/>
        </authorList>
    </citation>
    <scope>NUCLEOTIDE SEQUENCE [LARGE SCALE GENOMIC DNA]</scope>
    <source>
        <strain evidence="1 2">NBRC 14916</strain>
    </source>
</reference>
<evidence type="ECO:0000313" key="2">
    <source>
        <dbReference type="Proteomes" id="UP000624709"/>
    </source>
</evidence>
<organism evidence="1 2">
    <name type="scientific">Actinoplanes palleronii</name>
    <dbReference type="NCBI Taxonomy" id="113570"/>
    <lineage>
        <taxon>Bacteria</taxon>
        <taxon>Bacillati</taxon>
        <taxon>Actinomycetota</taxon>
        <taxon>Actinomycetes</taxon>
        <taxon>Micromonosporales</taxon>
        <taxon>Micromonosporaceae</taxon>
        <taxon>Actinoplanes</taxon>
    </lineage>
</organism>
<evidence type="ECO:0000313" key="1">
    <source>
        <dbReference type="EMBL" id="GIE65882.1"/>
    </source>
</evidence>
<accession>A0ABQ4B5D3</accession>
<proteinExistence type="predicted"/>
<dbReference type="EMBL" id="BOMS01000025">
    <property type="protein sequence ID" value="GIE65882.1"/>
    <property type="molecule type" value="Genomic_DNA"/>
</dbReference>
<keyword evidence="2" id="KW-1185">Reference proteome</keyword>
<protein>
    <submittedName>
        <fullName evidence="1">Uncharacterized protein</fullName>
    </submittedName>
</protein>
<gene>
    <name evidence="1" type="ORF">Apa02nite_019900</name>
</gene>
<name>A0ABQ4B5D3_9ACTN</name>
<sequence>METPGGFAPVGPGVPIEAGRQFVFATTQSGGRMMLTVGADGVLTVTDHLEDQALFVTTPVRAGGDEYLMQTAKMLEGGEPWCLAVHSPGGTQPLELKTAACDTGKQDQIFTFPKTSAGKGIVIEVDGRYLLTQDKGEQVVVQEGGKTSFTVRDQGKSTLPRLGD</sequence>
<comment type="caution">
    <text evidence="1">The sequence shown here is derived from an EMBL/GenBank/DDBJ whole genome shotgun (WGS) entry which is preliminary data.</text>
</comment>